<evidence type="ECO:0000256" key="1">
    <source>
        <dbReference type="SAM" id="MobiDB-lite"/>
    </source>
</evidence>
<name>A0A1I1IMY9_9ACTN</name>
<evidence type="ECO:0000313" key="3">
    <source>
        <dbReference type="Proteomes" id="UP000199022"/>
    </source>
</evidence>
<feature type="region of interest" description="Disordered" evidence="1">
    <location>
        <begin position="112"/>
        <end position="204"/>
    </location>
</feature>
<accession>A0A1I1IMY9</accession>
<reference evidence="3" key="1">
    <citation type="submission" date="2016-10" db="EMBL/GenBank/DDBJ databases">
        <authorList>
            <person name="Varghese N."/>
            <person name="Submissions S."/>
        </authorList>
    </citation>
    <scope>NUCLEOTIDE SEQUENCE [LARGE SCALE GENOMIC DNA]</scope>
    <source>
        <strain evidence="3">DSM 45962</strain>
    </source>
</reference>
<dbReference type="Proteomes" id="UP000199022">
    <property type="component" value="Unassembled WGS sequence"/>
</dbReference>
<protein>
    <submittedName>
        <fullName evidence="2">Uncharacterized protein</fullName>
    </submittedName>
</protein>
<evidence type="ECO:0000313" key="2">
    <source>
        <dbReference type="EMBL" id="SFC37616.1"/>
    </source>
</evidence>
<dbReference type="AlphaFoldDB" id="A0A1I1IMY9"/>
<dbReference type="STRING" id="1225127.SAMN05661030_0815"/>
<dbReference type="EMBL" id="FOMD01000001">
    <property type="protein sequence ID" value="SFC37616.1"/>
    <property type="molecule type" value="Genomic_DNA"/>
</dbReference>
<organism evidence="2 3">
    <name type="scientific">Klenkia taihuensis</name>
    <dbReference type="NCBI Taxonomy" id="1225127"/>
    <lineage>
        <taxon>Bacteria</taxon>
        <taxon>Bacillati</taxon>
        <taxon>Actinomycetota</taxon>
        <taxon>Actinomycetes</taxon>
        <taxon>Geodermatophilales</taxon>
        <taxon>Geodermatophilaceae</taxon>
        <taxon>Klenkia</taxon>
    </lineage>
</organism>
<keyword evidence="3" id="KW-1185">Reference proteome</keyword>
<gene>
    <name evidence="2" type="ORF">SAMN05661030_0815</name>
</gene>
<sequence>MSGTNARIESISDFASQVQPLAGEFAEAASTELGTIAQARIGASGTSEGGGALQSHMIAGQLVAMLNNDATLGVMALATGAQTIAVNYLTADAQQQDEMDVVNGAFMPAPGKGMQSAIAEQQAAAERGDADDAPGVAVDGSDVELPEATTEGPAEPSQSSQDTDRVSENQQAYGEDENKYDGVGTPDLQTEGPPVYTSGTDYTA</sequence>
<dbReference type="RefSeq" id="WP_091554892.1">
    <property type="nucleotide sequence ID" value="NZ_BNAC01000003.1"/>
</dbReference>
<proteinExistence type="predicted"/>